<organism evidence="2 3">
    <name type="scientific">Hymenobacter daecheongensis DSM 21074</name>
    <dbReference type="NCBI Taxonomy" id="1121955"/>
    <lineage>
        <taxon>Bacteria</taxon>
        <taxon>Pseudomonadati</taxon>
        <taxon>Bacteroidota</taxon>
        <taxon>Cytophagia</taxon>
        <taxon>Cytophagales</taxon>
        <taxon>Hymenobacteraceae</taxon>
        <taxon>Hymenobacter</taxon>
    </lineage>
</organism>
<dbReference type="CDD" id="cd06588">
    <property type="entry name" value="PhnB_like"/>
    <property type="match status" value="1"/>
</dbReference>
<name>A0A1M6IR74_9BACT</name>
<sequence>MKTPSIYPYLAFDGTCREAMTFYQQCLGGELMIQPFADSPAAEGMPAEAQQGVLHSTLTTDSFTLMASDAGMQKIVKGNMVSLSLDCGSPAEIQRLFAQLSAGGTVTMPLEDTFWNATFGMCTDRFGIDWLLNYDKPAQ</sequence>
<dbReference type="InterPro" id="IPR029068">
    <property type="entry name" value="Glyas_Bleomycin-R_OHBP_Dase"/>
</dbReference>
<dbReference type="EMBL" id="FQYN01000006">
    <property type="protein sequence ID" value="SHJ36954.1"/>
    <property type="molecule type" value="Genomic_DNA"/>
</dbReference>
<evidence type="ECO:0000313" key="3">
    <source>
        <dbReference type="Proteomes" id="UP000184418"/>
    </source>
</evidence>
<reference evidence="2 3" key="1">
    <citation type="submission" date="2016-11" db="EMBL/GenBank/DDBJ databases">
        <authorList>
            <person name="Jaros S."/>
            <person name="Januszkiewicz K."/>
            <person name="Wedrychowicz H."/>
        </authorList>
    </citation>
    <scope>NUCLEOTIDE SEQUENCE [LARGE SCALE GENOMIC DNA]</scope>
    <source>
        <strain evidence="2 3">DSM 21074</strain>
    </source>
</reference>
<dbReference type="InterPro" id="IPR028973">
    <property type="entry name" value="PhnB-like"/>
</dbReference>
<dbReference type="Proteomes" id="UP000184418">
    <property type="component" value="Unassembled WGS sequence"/>
</dbReference>
<proteinExistence type="predicted"/>
<gene>
    <name evidence="2" type="ORF">SAMN02745146_2942</name>
</gene>
<dbReference type="STRING" id="1121955.SAMN02745146_2942"/>
<accession>A0A1M6IR74</accession>
<dbReference type="RefSeq" id="WP_073110598.1">
    <property type="nucleotide sequence ID" value="NZ_FQYN01000006.1"/>
</dbReference>
<dbReference type="PANTHER" id="PTHR33990">
    <property type="entry name" value="PROTEIN YJDN-RELATED"/>
    <property type="match status" value="1"/>
</dbReference>
<dbReference type="SUPFAM" id="SSF54593">
    <property type="entry name" value="Glyoxalase/Bleomycin resistance protein/Dihydroxybiphenyl dioxygenase"/>
    <property type="match status" value="1"/>
</dbReference>
<dbReference type="Pfam" id="PF06983">
    <property type="entry name" value="3-dmu-9_3-mt"/>
    <property type="match status" value="1"/>
</dbReference>
<keyword evidence="3" id="KW-1185">Reference proteome</keyword>
<feature type="domain" description="PhnB-like" evidence="1">
    <location>
        <begin position="5"/>
        <end position="130"/>
    </location>
</feature>
<dbReference type="Gene3D" id="3.10.180.10">
    <property type="entry name" value="2,3-Dihydroxybiphenyl 1,2-Dioxygenase, domain 1"/>
    <property type="match status" value="1"/>
</dbReference>
<dbReference type="AlphaFoldDB" id="A0A1M6IR74"/>
<evidence type="ECO:0000259" key="1">
    <source>
        <dbReference type="Pfam" id="PF06983"/>
    </source>
</evidence>
<dbReference type="OrthoDB" id="9795306at2"/>
<evidence type="ECO:0000313" key="2">
    <source>
        <dbReference type="EMBL" id="SHJ36954.1"/>
    </source>
</evidence>
<dbReference type="PANTHER" id="PTHR33990:SF1">
    <property type="entry name" value="PROTEIN YJDN"/>
    <property type="match status" value="1"/>
</dbReference>
<protein>
    <submittedName>
        <fullName evidence="2">PhnB protein</fullName>
    </submittedName>
</protein>